<keyword evidence="4 12" id="KW-0963">Cytoplasm</keyword>
<keyword evidence="3 12" id="KW-0004">4Fe-4S</keyword>
<dbReference type="GO" id="GO:0045892">
    <property type="term" value="P:negative regulation of DNA-templated transcription"/>
    <property type="evidence" value="ECO:0007669"/>
    <property type="project" value="TreeGrafter"/>
</dbReference>
<dbReference type="GO" id="GO:0035731">
    <property type="term" value="F:dinitrosyl-iron complex binding"/>
    <property type="evidence" value="ECO:0007669"/>
    <property type="project" value="UniProtKB-UniRule"/>
</dbReference>
<feature type="binding site" evidence="12">
    <location>
        <position position="56"/>
    </location>
    <ligand>
        <name>[4Fe-4S] cluster</name>
        <dbReference type="ChEBI" id="CHEBI:49883"/>
    </ligand>
</feature>
<protein>
    <recommendedName>
        <fullName evidence="12">Transcriptional regulator WhiB</fullName>
    </recommendedName>
</protein>
<evidence type="ECO:0000256" key="1">
    <source>
        <dbReference type="ARBA" id="ARBA00004496"/>
    </source>
</evidence>
<dbReference type="PANTHER" id="PTHR38839">
    <property type="entry name" value="TRANSCRIPTIONAL REGULATOR WHID-RELATED"/>
    <property type="match status" value="1"/>
</dbReference>
<dbReference type="eggNOG" id="ENOG5032S23">
    <property type="taxonomic scope" value="Bacteria"/>
</dbReference>
<feature type="domain" description="4Fe-4S Wbl-type" evidence="13">
    <location>
        <begin position="22"/>
        <end position="86"/>
    </location>
</feature>
<proteinExistence type="inferred from homology"/>
<evidence type="ECO:0000256" key="3">
    <source>
        <dbReference type="ARBA" id="ARBA00022485"/>
    </source>
</evidence>
<feature type="binding site" evidence="12">
    <location>
        <position position="62"/>
    </location>
    <ligand>
        <name>[4Fe-4S] cluster</name>
        <dbReference type="ChEBI" id="CHEBI:49883"/>
    </ligand>
</feature>
<evidence type="ECO:0000313" key="15">
    <source>
        <dbReference type="Proteomes" id="UP000000485"/>
    </source>
</evidence>
<dbReference type="GO" id="GO:0003677">
    <property type="term" value="F:DNA binding"/>
    <property type="evidence" value="ECO:0007669"/>
    <property type="project" value="UniProtKB-UniRule"/>
</dbReference>
<evidence type="ECO:0000256" key="5">
    <source>
        <dbReference type="ARBA" id="ARBA00022723"/>
    </source>
</evidence>
<keyword evidence="11 12" id="KW-0804">Transcription</keyword>
<keyword evidence="5 12" id="KW-0479">Metal-binding</keyword>
<evidence type="ECO:0000256" key="12">
    <source>
        <dbReference type="HAMAP-Rule" id="MF_01479"/>
    </source>
</evidence>
<accession>F7ZZY2</accession>
<keyword evidence="7 12" id="KW-0411">Iron-sulfur</keyword>
<comment type="function">
    <text evidence="12">Acts as a transcriptional regulator. Probably redox-responsive. The apo- but not holo-form probably binds DNA.</text>
</comment>
<evidence type="ECO:0000256" key="7">
    <source>
        <dbReference type="ARBA" id="ARBA00023014"/>
    </source>
</evidence>
<keyword evidence="10 12" id="KW-1015">Disulfide bond</keyword>
<dbReference type="KEGG" id="cga:Celgi_0882"/>
<dbReference type="InterPro" id="IPR034768">
    <property type="entry name" value="4FE4S_WBL"/>
</dbReference>
<dbReference type="HOGENOM" id="CLU_106245_6_0_11"/>
<comment type="subcellular location">
    <subcellularLocation>
        <location evidence="1 12">Cytoplasm</location>
    </subcellularLocation>
</comment>
<keyword evidence="8 12" id="KW-0805">Transcription regulation</keyword>
<reference evidence="15" key="1">
    <citation type="submission" date="2011-04" db="EMBL/GenBank/DDBJ databases">
        <title>Complete sequence of Cellvibrio gilvus ATCC 13127.</title>
        <authorList>
            <person name="Lucas S."/>
            <person name="Han J."/>
            <person name="Lapidus A."/>
            <person name="Cheng J.-F."/>
            <person name="Goodwin L."/>
            <person name="Pitluck S."/>
            <person name="Peters L."/>
            <person name="Munk A."/>
            <person name="Detter J.C."/>
            <person name="Han C."/>
            <person name="Tapia R."/>
            <person name="Land M."/>
            <person name="Hauser L."/>
            <person name="Kyrpides N."/>
            <person name="Ivanova N."/>
            <person name="Ovchinnikova G."/>
            <person name="Pagani I."/>
            <person name="Mead D."/>
            <person name="Brumm P."/>
            <person name="Woyke T."/>
        </authorList>
    </citation>
    <scope>NUCLEOTIDE SEQUENCE [LARGE SCALE GENOMIC DNA]</scope>
    <source>
        <strain evidence="15">ATCC 13127 / NRRL B-14078</strain>
    </source>
</reference>
<comment type="PTM">
    <text evidence="12">The Fe-S cluster can be nitrosylated by nitric oxide (NO).</text>
</comment>
<name>F7ZZY2_CELGA</name>
<evidence type="ECO:0000256" key="8">
    <source>
        <dbReference type="ARBA" id="ARBA00023015"/>
    </source>
</evidence>
<dbReference type="EMBL" id="CP002665">
    <property type="protein sequence ID" value="AEI11401.1"/>
    <property type="molecule type" value="Genomic_DNA"/>
</dbReference>
<feature type="binding site" evidence="12">
    <location>
        <position position="23"/>
    </location>
    <ligand>
        <name>[4Fe-4S] cluster</name>
        <dbReference type="ChEBI" id="CHEBI:49883"/>
    </ligand>
</feature>
<dbReference type="Pfam" id="PF02467">
    <property type="entry name" value="Whib"/>
    <property type="match status" value="1"/>
</dbReference>
<evidence type="ECO:0000256" key="9">
    <source>
        <dbReference type="ARBA" id="ARBA00023125"/>
    </source>
</evidence>
<dbReference type="HAMAP" id="MF_01479">
    <property type="entry name" value="WhiB"/>
    <property type="match status" value="1"/>
</dbReference>
<dbReference type="PANTHER" id="PTHR38839:SF5">
    <property type="entry name" value="TRANSCRIPTIONAL REGULATOR WHID"/>
    <property type="match status" value="1"/>
</dbReference>
<evidence type="ECO:0000256" key="11">
    <source>
        <dbReference type="ARBA" id="ARBA00023163"/>
    </source>
</evidence>
<evidence type="ECO:0000313" key="14">
    <source>
        <dbReference type="EMBL" id="AEI11401.1"/>
    </source>
</evidence>
<dbReference type="Proteomes" id="UP000000485">
    <property type="component" value="Chromosome"/>
</dbReference>
<dbReference type="GO" id="GO:0005737">
    <property type="term" value="C:cytoplasm"/>
    <property type="evidence" value="ECO:0007669"/>
    <property type="project" value="UniProtKB-SubCell"/>
</dbReference>
<evidence type="ECO:0000256" key="10">
    <source>
        <dbReference type="ARBA" id="ARBA00023157"/>
    </source>
</evidence>
<dbReference type="OrthoDB" id="4954884at2"/>
<comment type="cofactor">
    <cofactor evidence="12">
        <name>[4Fe-4S] cluster</name>
        <dbReference type="ChEBI" id="CHEBI:49883"/>
    </cofactor>
    <text evidence="12">Binds 1 [4Fe-4S] cluster per subunit. Following nitrosylation of the [4Fe-4S] cluster binds 1 [4Fe-8(NO)] cluster per subunit.</text>
</comment>
<dbReference type="GO" id="GO:0046872">
    <property type="term" value="F:metal ion binding"/>
    <property type="evidence" value="ECO:0007669"/>
    <property type="project" value="UniProtKB-KW"/>
</dbReference>
<dbReference type="GO" id="GO:0045454">
    <property type="term" value="P:cell redox homeostasis"/>
    <property type="evidence" value="ECO:0007669"/>
    <property type="project" value="TreeGrafter"/>
</dbReference>
<keyword evidence="9 12" id="KW-0238">DNA-binding</keyword>
<keyword evidence="15" id="KW-1185">Reference proteome</keyword>
<dbReference type="RefSeq" id="WP_013882920.1">
    <property type="nucleotide sequence ID" value="NC_015671.1"/>
</dbReference>
<dbReference type="AlphaFoldDB" id="F7ZZY2"/>
<dbReference type="GO" id="GO:0047134">
    <property type="term" value="F:protein-disulfide reductase [NAD(P)H] activity"/>
    <property type="evidence" value="ECO:0007669"/>
    <property type="project" value="TreeGrafter"/>
</dbReference>
<feature type="binding site" evidence="12">
    <location>
        <position position="53"/>
    </location>
    <ligand>
        <name>[4Fe-4S] cluster</name>
        <dbReference type="ChEBI" id="CHEBI:49883"/>
    </ligand>
</feature>
<evidence type="ECO:0000256" key="4">
    <source>
        <dbReference type="ARBA" id="ARBA00022490"/>
    </source>
</evidence>
<dbReference type="STRING" id="593907.Celgi_0882"/>
<gene>
    <name evidence="12" type="primary">whiB</name>
    <name evidence="14" type="ordered locus">Celgi_0882</name>
</gene>
<sequence length="102" mass="11495">MAEISRLPGPVMDLWEWQFEGACRDADQDLFFHPEGERGSARRRRAEAAKAICATCPVLKECREQSLAVREPYGVWGGLSEDERSAILAERSRSVTVRRTTA</sequence>
<dbReference type="InterPro" id="IPR003482">
    <property type="entry name" value="Whib"/>
</dbReference>
<dbReference type="PROSITE" id="PS51674">
    <property type="entry name" value="4FE4S_WBL"/>
    <property type="match status" value="1"/>
</dbReference>
<comment type="similarity">
    <text evidence="2 12">Belongs to the WhiB family.</text>
</comment>
<evidence type="ECO:0000256" key="2">
    <source>
        <dbReference type="ARBA" id="ARBA00006597"/>
    </source>
</evidence>
<evidence type="ECO:0000259" key="13">
    <source>
        <dbReference type="PROSITE" id="PS51674"/>
    </source>
</evidence>
<keyword evidence="6 12" id="KW-0408">Iron</keyword>
<organism evidence="14 15">
    <name type="scientific">Cellulomonas gilvus (strain ATCC 13127 / NRRL B-14078)</name>
    <name type="common">Cellvibrio gilvus</name>
    <dbReference type="NCBI Taxonomy" id="593907"/>
    <lineage>
        <taxon>Bacteria</taxon>
        <taxon>Bacillati</taxon>
        <taxon>Actinomycetota</taxon>
        <taxon>Actinomycetes</taxon>
        <taxon>Micrococcales</taxon>
        <taxon>Cellulomonadaceae</taxon>
        <taxon>Cellulomonas</taxon>
    </lineage>
</organism>
<dbReference type="GO" id="GO:0051539">
    <property type="term" value="F:4 iron, 4 sulfur cluster binding"/>
    <property type="evidence" value="ECO:0007669"/>
    <property type="project" value="UniProtKB-UniRule"/>
</dbReference>
<evidence type="ECO:0000256" key="6">
    <source>
        <dbReference type="ARBA" id="ARBA00023004"/>
    </source>
</evidence>
<comment type="PTM">
    <text evidence="12">Upon Fe-S cluster removal intramolecular disulfide bonds are formed.</text>
</comment>